<evidence type="ECO:0000313" key="2">
    <source>
        <dbReference type="EMBL" id="ROP83457.1"/>
    </source>
</evidence>
<keyword evidence="1" id="KW-0472">Membrane</keyword>
<dbReference type="AlphaFoldDB" id="A0A3N1KW54"/>
<feature type="transmembrane region" description="Helical" evidence="1">
    <location>
        <begin position="41"/>
        <end position="61"/>
    </location>
</feature>
<dbReference type="EMBL" id="RJKX01000016">
    <property type="protein sequence ID" value="ROP83457.1"/>
    <property type="molecule type" value="Genomic_DNA"/>
</dbReference>
<keyword evidence="1" id="KW-1133">Transmembrane helix</keyword>
<feature type="transmembrane region" description="Helical" evidence="1">
    <location>
        <begin position="15"/>
        <end position="35"/>
    </location>
</feature>
<accession>A0A3N1KW54</accession>
<keyword evidence="1" id="KW-0812">Transmembrane</keyword>
<evidence type="ECO:0000313" key="3">
    <source>
        <dbReference type="Proteomes" id="UP000278222"/>
    </source>
</evidence>
<sequence>MASHPGPEPGLKRNIASLVGGFVIAGGVFVLWMLVTSTAGWSGTGATVTGLAVAAVVGGYIRLADL</sequence>
<evidence type="ECO:0000256" key="1">
    <source>
        <dbReference type="SAM" id="Phobius"/>
    </source>
</evidence>
<reference evidence="2 3" key="1">
    <citation type="submission" date="2018-11" db="EMBL/GenBank/DDBJ databases">
        <title>Genomic Encyclopedia of Type Strains, Phase IV (KMG-IV): sequencing the most valuable type-strain genomes for metagenomic binning, comparative biology and taxonomic classification.</title>
        <authorList>
            <person name="Goeker M."/>
        </authorList>
    </citation>
    <scope>NUCLEOTIDE SEQUENCE [LARGE SCALE GENOMIC DNA]</scope>
    <source>
        <strain evidence="2 3">DSM 5900</strain>
    </source>
</reference>
<organism evidence="2 3">
    <name type="scientific">Stella humosa</name>
    <dbReference type="NCBI Taxonomy" id="94"/>
    <lineage>
        <taxon>Bacteria</taxon>
        <taxon>Pseudomonadati</taxon>
        <taxon>Pseudomonadota</taxon>
        <taxon>Alphaproteobacteria</taxon>
        <taxon>Rhodospirillales</taxon>
        <taxon>Stellaceae</taxon>
        <taxon>Stella</taxon>
    </lineage>
</organism>
<dbReference type="Proteomes" id="UP000278222">
    <property type="component" value="Unassembled WGS sequence"/>
</dbReference>
<protein>
    <submittedName>
        <fullName evidence="2">Uncharacterized protein</fullName>
    </submittedName>
</protein>
<dbReference type="RefSeq" id="WP_123693071.1">
    <property type="nucleotide sequence ID" value="NZ_AP019700.1"/>
</dbReference>
<gene>
    <name evidence="2" type="ORF">EDC65_4104</name>
</gene>
<name>A0A3N1KW54_9PROT</name>
<comment type="caution">
    <text evidence="2">The sequence shown here is derived from an EMBL/GenBank/DDBJ whole genome shotgun (WGS) entry which is preliminary data.</text>
</comment>
<keyword evidence="3" id="KW-1185">Reference proteome</keyword>
<proteinExistence type="predicted"/>